<dbReference type="Proteomes" id="UP000235392">
    <property type="component" value="Unassembled WGS sequence"/>
</dbReference>
<comment type="caution">
    <text evidence="5">The sequence shown here is derived from an EMBL/GenBank/DDBJ whole genome shotgun (WGS) entry which is preliminary data.</text>
</comment>
<dbReference type="InterPro" id="IPR036388">
    <property type="entry name" value="WH-like_DNA-bd_sf"/>
</dbReference>
<dbReference type="PROSITE" id="PS51683">
    <property type="entry name" value="SAM_OMT_II"/>
    <property type="match status" value="1"/>
</dbReference>
<keyword evidence="1" id="KW-0489">Methyltransferase</keyword>
<dbReference type="InterPro" id="IPR036390">
    <property type="entry name" value="WH_DNA-bd_sf"/>
</dbReference>
<dbReference type="Pfam" id="PF00891">
    <property type="entry name" value="Methyltransf_2"/>
    <property type="match status" value="1"/>
</dbReference>
<dbReference type="Gene3D" id="1.10.10.10">
    <property type="entry name" value="Winged helix-like DNA-binding domain superfamily/Winged helix DNA-binding domain"/>
    <property type="match status" value="1"/>
</dbReference>
<dbReference type="SUPFAM" id="SSF46785">
    <property type="entry name" value="Winged helix' DNA-binding domain"/>
    <property type="match status" value="1"/>
</dbReference>
<feature type="domain" description="O-methyltransferase C-terminal" evidence="4">
    <location>
        <begin position="252"/>
        <end position="470"/>
    </location>
</feature>
<reference evidence="5 6" key="1">
    <citation type="submission" date="2017-11" db="EMBL/GenBank/DDBJ databases">
        <title>De novo assembly and phasing of dikaryotic genomes from two isolates of Puccinia coronata f. sp. avenae, the causal agent of oat crown rust.</title>
        <authorList>
            <person name="Miller M.E."/>
            <person name="Zhang Y."/>
            <person name="Omidvar V."/>
            <person name="Sperschneider J."/>
            <person name="Schwessinger B."/>
            <person name="Raley C."/>
            <person name="Palmer J.M."/>
            <person name="Garnica D."/>
            <person name="Upadhyaya N."/>
            <person name="Rathjen J."/>
            <person name="Taylor J.M."/>
            <person name="Park R.F."/>
            <person name="Dodds P.N."/>
            <person name="Hirsch C.D."/>
            <person name="Kianian S.F."/>
            <person name="Figueroa M."/>
        </authorList>
    </citation>
    <scope>NUCLEOTIDE SEQUENCE [LARGE SCALE GENOMIC DNA]</scope>
    <source>
        <strain evidence="5">12SD80</strain>
    </source>
</reference>
<dbReference type="PANTHER" id="PTHR43712:SF2">
    <property type="entry name" value="O-METHYLTRANSFERASE CICE"/>
    <property type="match status" value="1"/>
</dbReference>
<evidence type="ECO:0000256" key="2">
    <source>
        <dbReference type="ARBA" id="ARBA00022679"/>
    </source>
</evidence>
<dbReference type="PANTHER" id="PTHR43712">
    <property type="entry name" value="PUTATIVE (AFU_ORTHOLOGUE AFUA_4G14580)-RELATED"/>
    <property type="match status" value="1"/>
</dbReference>
<evidence type="ECO:0000256" key="3">
    <source>
        <dbReference type="ARBA" id="ARBA00022691"/>
    </source>
</evidence>
<dbReference type="AlphaFoldDB" id="A0A2N5U4D8"/>
<dbReference type="EMBL" id="PGCI01000240">
    <property type="protein sequence ID" value="PLW32548.1"/>
    <property type="molecule type" value="Genomic_DNA"/>
</dbReference>
<keyword evidence="3" id="KW-0949">S-adenosyl-L-methionine</keyword>
<proteinExistence type="predicted"/>
<dbReference type="SUPFAM" id="SSF53335">
    <property type="entry name" value="S-adenosyl-L-methionine-dependent methyltransferases"/>
    <property type="match status" value="1"/>
</dbReference>
<organism evidence="5 6">
    <name type="scientific">Puccinia coronata f. sp. avenae</name>
    <dbReference type="NCBI Taxonomy" id="200324"/>
    <lineage>
        <taxon>Eukaryota</taxon>
        <taxon>Fungi</taxon>
        <taxon>Dikarya</taxon>
        <taxon>Basidiomycota</taxon>
        <taxon>Pucciniomycotina</taxon>
        <taxon>Pucciniomycetes</taxon>
        <taxon>Pucciniales</taxon>
        <taxon>Pucciniaceae</taxon>
        <taxon>Puccinia</taxon>
    </lineage>
</organism>
<dbReference type="GO" id="GO:0008171">
    <property type="term" value="F:O-methyltransferase activity"/>
    <property type="evidence" value="ECO:0007669"/>
    <property type="project" value="InterPro"/>
</dbReference>
<evidence type="ECO:0000259" key="4">
    <source>
        <dbReference type="Pfam" id="PF00891"/>
    </source>
</evidence>
<evidence type="ECO:0000313" key="5">
    <source>
        <dbReference type="EMBL" id="PLW32548.1"/>
    </source>
</evidence>
<accession>A0A2N5U4D8</accession>
<dbReference type="InterPro" id="IPR016461">
    <property type="entry name" value="COMT-like"/>
</dbReference>
<dbReference type="Gene3D" id="3.40.50.150">
    <property type="entry name" value="Vaccinia Virus protein VP39"/>
    <property type="match status" value="1"/>
</dbReference>
<protein>
    <recommendedName>
        <fullName evidence="4">O-methyltransferase C-terminal domain-containing protein</fullName>
    </recommendedName>
</protein>
<sequence length="500" mass="55581">MTFHDYFEIHFHKGIFESYLNAGWWAAVELPNSSFLTSKSIKMLPSAAQQLADLIVKAVKDIEADTAAQIPGGKTTDVNSPTVAPEEHLEVTPLRREALRALKGATHQLLATLMPAELRVRDLHSSYLETVTLDIVTRARIADLIHASDPDSSMGGVHVSVLAKKAGMEPRKLTHVLRFLALRNVFCELTPDHWANTRCSVPLRTDSPNTLWNALGHLREETALPAFVHLPDVLLHKEADVALSWDPMQSAFQKYYEPGCDFFEFLARSKDGYRAERFGKTMIELSRFAGTKETHYRGYDWKKLGPNGTLIDVGGGLGGPAYALAACLPGWKIVVQDRAEVVKSGKANYQEIGSTANLEFEQADFFKEQPAHRIQGADAYFLRHIRHDWPAKTCVQILTHLRKAAKPTSRLLVAETKVGPALVDRESPILSNGGMAAASSHTVNLSMLATLNAEERSTQQFADIFLRAGWILDSVSPLMTFVDRFIFEAVPDPSWKEGRE</sequence>
<dbReference type="InterPro" id="IPR001077">
    <property type="entry name" value="COMT_C"/>
</dbReference>
<gene>
    <name evidence="5" type="ORF">PCASD_09753</name>
</gene>
<evidence type="ECO:0000256" key="1">
    <source>
        <dbReference type="ARBA" id="ARBA00022603"/>
    </source>
</evidence>
<name>A0A2N5U4D8_9BASI</name>
<dbReference type="GO" id="GO:0032259">
    <property type="term" value="P:methylation"/>
    <property type="evidence" value="ECO:0007669"/>
    <property type="project" value="UniProtKB-KW"/>
</dbReference>
<keyword evidence="2" id="KW-0808">Transferase</keyword>
<evidence type="ECO:0000313" key="6">
    <source>
        <dbReference type="Proteomes" id="UP000235392"/>
    </source>
</evidence>
<dbReference type="InterPro" id="IPR029063">
    <property type="entry name" value="SAM-dependent_MTases_sf"/>
</dbReference>